<geneLocation type="plasmid" evidence="2">
    <name>pacpol2</name>
</geneLocation>
<keyword evidence="1" id="KW-0614">Plasmid</keyword>
<accession>A0A2Z5GBL2</accession>
<dbReference type="Proteomes" id="UP000253606">
    <property type="component" value="Plasmid pACPOL2"/>
</dbReference>
<dbReference type="KEGG" id="abas:ACPOL_6886"/>
<dbReference type="EMBL" id="CP030842">
    <property type="protein sequence ID" value="AXC16094.1"/>
    <property type="molecule type" value="Genomic_DNA"/>
</dbReference>
<proteinExistence type="predicted"/>
<protein>
    <submittedName>
        <fullName evidence="1">Uncharacterized protein</fullName>
    </submittedName>
</protein>
<sequence>MAQRGLGHLEVSGVILSSQALARKSAFAFECQSDVAVSM</sequence>
<keyword evidence="2" id="KW-1185">Reference proteome</keyword>
<organism evidence="1 2">
    <name type="scientific">Acidisarcina polymorpha</name>
    <dbReference type="NCBI Taxonomy" id="2211140"/>
    <lineage>
        <taxon>Bacteria</taxon>
        <taxon>Pseudomonadati</taxon>
        <taxon>Acidobacteriota</taxon>
        <taxon>Terriglobia</taxon>
        <taxon>Terriglobales</taxon>
        <taxon>Acidobacteriaceae</taxon>
        <taxon>Acidisarcina</taxon>
    </lineage>
</organism>
<reference evidence="1 2" key="1">
    <citation type="journal article" date="2018" name="Front. Microbiol.">
        <title>Hydrolytic Capabilities as a Key to Environmental Success: Chitinolytic and Cellulolytic Acidobacteria From Acidic Sub-arctic Soils and Boreal Peatlands.</title>
        <authorList>
            <person name="Belova S.E."/>
            <person name="Ravin N.V."/>
            <person name="Pankratov T.A."/>
            <person name="Rakitin A.L."/>
            <person name="Ivanova A.A."/>
            <person name="Beletsky A.V."/>
            <person name="Mardanov A.V."/>
            <person name="Sinninghe Damste J.S."/>
            <person name="Dedysh S.N."/>
        </authorList>
    </citation>
    <scope>NUCLEOTIDE SEQUENCE [LARGE SCALE GENOMIC DNA]</scope>
    <source>
        <strain evidence="1 2">SBC82</strain>
        <plasmid evidence="2">pacpol2</plasmid>
    </source>
</reference>
<dbReference type="AlphaFoldDB" id="A0A2Z5GBL2"/>
<name>A0A2Z5GBL2_9BACT</name>
<gene>
    <name evidence="1" type="ORF">ACPOL_6886</name>
</gene>
<evidence type="ECO:0000313" key="1">
    <source>
        <dbReference type="EMBL" id="AXC16094.1"/>
    </source>
</evidence>
<evidence type="ECO:0000313" key="2">
    <source>
        <dbReference type="Proteomes" id="UP000253606"/>
    </source>
</evidence>